<reference evidence="2 3" key="1">
    <citation type="submission" date="2024-02" db="EMBL/GenBank/DDBJ databases">
        <title>A draft genome for the cacao thread blight pathogen Marasmius crinis-equi.</title>
        <authorList>
            <person name="Cohen S.P."/>
            <person name="Baruah I.K."/>
            <person name="Amoako-Attah I."/>
            <person name="Bukari Y."/>
            <person name="Meinhardt L.W."/>
            <person name="Bailey B.A."/>
        </authorList>
    </citation>
    <scope>NUCLEOTIDE SEQUENCE [LARGE SCALE GENOMIC DNA]</scope>
    <source>
        <strain evidence="2 3">GH-76</strain>
    </source>
</reference>
<feature type="region of interest" description="Disordered" evidence="1">
    <location>
        <begin position="1"/>
        <end position="70"/>
    </location>
</feature>
<protein>
    <submittedName>
        <fullName evidence="2">Uncharacterized protein</fullName>
    </submittedName>
</protein>
<evidence type="ECO:0000313" key="3">
    <source>
        <dbReference type="Proteomes" id="UP001465976"/>
    </source>
</evidence>
<feature type="compositionally biased region" description="Polar residues" evidence="1">
    <location>
        <begin position="138"/>
        <end position="152"/>
    </location>
</feature>
<organism evidence="2 3">
    <name type="scientific">Marasmius crinis-equi</name>
    <dbReference type="NCBI Taxonomy" id="585013"/>
    <lineage>
        <taxon>Eukaryota</taxon>
        <taxon>Fungi</taxon>
        <taxon>Dikarya</taxon>
        <taxon>Basidiomycota</taxon>
        <taxon>Agaricomycotina</taxon>
        <taxon>Agaricomycetes</taxon>
        <taxon>Agaricomycetidae</taxon>
        <taxon>Agaricales</taxon>
        <taxon>Marasmiineae</taxon>
        <taxon>Marasmiaceae</taxon>
        <taxon>Marasmius</taxon>
    </lineage>
</organism>
<feature type="compositionally biased region" description="Basic and acidic residues" evidence="1">
    <location>
        <begin position="159"/>
        <end position="173"/>
    </location>
</feature>
<feature type="compositionally biased region" description="Acidic residues" evidence="1">
    <location>
        <begin position="45"/>
        <end position="55"/>
    </location>
</feature>
<feature type="compositionally biased region" description="Basic and acidic residues" evidence="1">
    <location>
        <begin position="27"/>
        <end position="44"/>
    </location>
</feature>
<proteinExistence type="predicted"/>
<sequence length="975" mass="109710">MAPQKRGRAVPVAQFLDLDAAEEEEGAVSREERTSDKEDFTREEQVDEDEDDDGNDNERPQIEFDGPEEQRQSFLNALCNCLVARYVREPQEPEAERSNNILPVVSSSILPARIPSPLPSSPRSTGHEVSPTLITPGFTPSSHAIRHSSVSLPSRKGKERAQEPKGNDEEQQTKIRRREQILNLPSHNSRELEEANKIYLEDTRVHHADWVKIRSGPYRGNVGLAMGIPQSEKELNDMEREKQREARHFTNTELLKEFKAHYGYRYWDSLNIRKDKFEVLLVPCLRPPKRKRSGDDTQARRPKARLFNHTDYLGIRIETIAVFDLPKGSDPPTHECDDIIYKEQVFNDGLLVARYPSSQLELATSIPLNLEKLLLNSKHPWVHHTPLPHPANWSFEEGEEVTWMDSSRTSKIGNFINLVVNLRHIEPQTAIISFLDGVFPVPSRQLLKTLQTDDQIAASILVVLDQERSGEDRQIVSAHVNTVKRISLHVELLKLGFSQCVKERVPIPWRGAEVRVTKGCFAKSRGIVETVERVESRLGRKLLLGIWLHGELKLIVVDYEAVVHIGSLKKLNEWQQLSPIQHTVYGLSQAMSTSREPWQGVRVRIVHGEYKGQFGYVRRVNVTWDTKNLMKDAHVKGKTIGRRRGIDLTIDLETQRAAGSCTQVINYLKVVDAGSCKHLNQAYPVKTGDFYDYRPDLPDVKLVADELNLVAPPTPMWSAEEQMAMHADGNTHWDADSEFPMPFGWREGLSTSDNDTLTAFDIDTNYVPLSPPTVNGCTSSLNPAALDPLEQAQADALAAFVLEAQREAKAEEAAATPEAQQPRHWITCPKLIGLSIEATVGANSNKFLTISSTPGGEVVASYKKGLGTITVHDTGVIQQSLNLIKPSTEKNLMVVVAGDPEHIGKLMVVAVIMKNPVTGEEISTEERLDVDPKTHLARVYEMDKARADANVYMNPLRDAVMNKKKRHVEIRHRSS</sequence>
<accession>A0ABR3ERX7</accession>
<gene>
    <name evidence="2" type="ORF">V5O48_016465</name>
</gene>
<dbReference type="EMBL" id="JBAHYK010002214">
    <property type="protein sequence ID" value="KAL0565558.1"/>
    <property type="molecule type" value="Genomic_DNA"/>
</dbReference>
<feature type="region of interest" description="Disordered" evidence="1">
    <location>
        <begin position="115"/>
        <end position="179"/>
    </location>
</feature>
<evidence type="ECO:0000313" key="2">
    <source>
        <dbReference type="EMBL" id="KAL0565558.1"/>
    </source>
</evidence>
<name>A0ABR3ERX7_9AGAR</name>
<evidence type="ECO:0000256" key="1">
    <source>
        <dbReference type="SAM" id="MobiDB-lite"/>
    </source>
</evidence>
<keyword evidence="3" id="KW-1185">Reference proteome</keyword>
<dbReference type="Proteomes" id="UP001465976">
    <property type="component" value="Unassembled WGS sequence"/>
</dbReference>
<comment type="caution">
    <text evidence="2">The sequence shown here is derived from an EMBL/GenBank/DDBJ whole genome shotgun (WGS) entry which is preliminary data.</text>
</comment>